<accession>A0A223P169</accession>
<dbReference type="KEGG" id="muc:MuYL_3952"/>
<dbReference type="RefSeq" id="WP_094571951.1">
    <property type="nucleotide sequence ID" value="NZ_CP022743.1"/>
</dbReference>
<organism evidence="1 2">
    <name type="scientific">Mucilaginibacter xinganensis</name>
    <dbReference type="NCBI Taxonomy" id="1234841"/>
    <lineage>
        <taxon>Bacteria</taxon>
        <taxon>Pseudomonadati</taxon>
        <taxon>Bacteroidota</taxon>
        <taxon>Sphingobacteriia</taxon>
        <taxon>Sphingobacteriales</taxon>
        <taxon>Sphingobacteriaceae</taxon>
        <taxon>Mucilaginibacter</taxon>
    </lineage>
</organism>
<dbReference type="EMBL" id="CP022743">
    <property type="protein sequence ID" value="ASU35837.1"/>
    <property type="molecule type" value="Genomic_DNA"/>
</dbReference>
<name>A0A223P169_9SPHI</name>
<reference evidence="1 2" key="1">
    <citation type="submission" date="2017-08" db="EMBL/GenBank/DDBJ databases">
        <title>Complete genome sequence of Mucilaginibacter sp. strain BJC16-A31.</title>
        <authorList>
            <consortium name="Henan University of Science and Technology"/>
            <person name="You X."/>
        </authorList>
    </citation>
    <scope>NUCLEOTIDE SEQUENCE [LARGE SCALE GENOMIC DNA]</scope>
    <source>
        <strain evidence="1 2">BJC16-A31</strain>
    </source>
</reference>
<proteinExistence type="predicted"/>
<dbReference type="OrthoDB" id="9805698at2"/>
<gene>
    <name evidence="1" type="ORF">MuYL_3952</name>
</gene>
<dbReference type="AlphaFoldDB" id="A0A223P169"/>
<evidence type="ECO:0000313" key="1">
    <source>
        <dbReference type="EMBL" id="ASU35837.1"/>
    </source>
</evidence>
<dbReference type="Proteomes" id="UP000215002">
    <property type="component" value="Chromosome"/>
</dbReference>
<protein>
    <recommendedName>
        <fullName evidence="3">Poly A polymerase head domain-containing protein</fullName>
    </recommendedName>
</protein>
<sequence>MAKKLIDIKRNIDSSGPRFYKYLHDLIHEDIMEKLDLLCLKTDVFLFSGIIRNYFLNIYLKRDIDVVIGGEINIYEEFKGLPITKNSFGGFKILFPSGPLDLWFIKDTWAFQHRQKTLNFSLEKKIPETAFFNFSTIIFSLSKKEFHYSEHFPRFLKYKELDYVYKSNPNYPLCVINTLYYSEKYNLSISVKLFSFIKELHLNNFYNYDDIQLKHFGEIMYSSEEINTKLLGAKKINRHD</sequence>
<keyword evidence="2" id="KW-1185">Reference proteome</keyword>
<evidence type="ECO:0000313" key="2">
    <source>
        <dbReference type="Proteomes" id="UP000215002"/>
    </source>
</evidence>
<evidence type="ECO:0008006" key="3">
    <source>
        <dbReference type="Google" id="ProtNLM"/>
    </source>
</evidence>